<keyword evidence="3" id="KW-1185">Reference proteome</keyword>
<proteinExistence type="predicted"/>
<feature type="non-terminal residue" evidence="2">
    <location>
        <position position="1"/>
    </location>
</feature>
<dbReference type="Proteomes" id="UP000000305">
    <property type="component" value="Unassembled WGS sequence"/>
</dbReference>
<name>E9I7D3_DAPPU</name>
<dbReference type="AlphaFoldDB" id="E9I7D3"/>
<reference evidence="2 3" key="1">
    <citation type="journal article" date="2011" name="Science">
        <title>The ecoresponsive genome of Daphnia pulex.</title>
        <authorList>
            <person name="Colbourne J.K."/>
            <person name="Pfrender M.E."/>
            <person name="Gilbert D."/>
            <person name="Thomas W.K."/>
            <person name="Tucker A."/>
            <person name="Oakley T.H."/>
            <person name="Tokishita S."/>
            <person name="Aerts A."/>
            <person name="Arnold G.J."/>
            <person name="Basu M.K."/>
            <person name="Bauer D.J."/>
            <person name="Caceres C.E."/>
            <person name="Carmel L."/>
            <person name="Casola C."/>
            <person name="Choi J.H."/>
            <person name="Detter J.C."/>
            <person name="Dong Q."/>
            <person name="Dusheyko S."/>
            <person name="Eads B.D."/>
            <person name="Frohlich T."/>
            <person name="Geiler-Samerotte K.A."/>
            <person name="Gerlach D."/>
            <person name="Hatcher P."/>
            <person name="Jogdeo S."/>
            <person name="Krijgsveld J."/>
            <person name="Kriventseva E.V."/>
            <person name="Kultz D."/>
            <person name="Laforsch C."/>
            <person name="Lindquist E."/>
            <person name="Lopez J."/>
            <person name="Manak J.R."/>
            <person name="Muller J."/>
            <person name="Pangilinan J."/>
            <person name="Patwardhan R.P."/>
            <person name="Pitluck S."/>
            <person name="Pritham E.J."/>
            <person name="Rechtsteiner A."/>
            <person name="Rho M."/>
            <person name="Rogozin I.B."/>
            <person name="Sakarya O."/>
            <person name="Salamov A."/>
            <person name="Schaack S."/>
            <person name="Shapiro H."/>
            <person name="Shiga Y."/>
            <person name="Skalitzky C."/>
            <person name="Smith Z."/>
            <person name="Souvorov A."/>
            <person name="Sung W."/>
            <person name="Tang Z."/>
            <person name="Tsuchiya D."/>
            <person name="Tu H."/>
            <person name="Vos H."/>
            <person name="Wang M."/>
            <person name="Wolf Y.I."/>
            <person name="Yamagata H."/>
            <person name="Yamada T."/>
            <person name="Ye Y."/>
            <person name="Shaw J.R."/>
            <person name="Andrews J."/>
            <person name="Crease T.J."/>
            <person name="Tang H."/>
            <person name="Lucas S.M."/>
            <person name="Robertson H.M."/>
            <person name="Bork P."/>
            <person name="Koonin E.V."/>
            <person name="Zdobnov E.M."/>
            <person name="Grigoriev I.V."/>
            <person name="Lynch M."/>
            <person name="Boore J.L."/>
        </authorList>
    </citation>
    <scope>NUCLEOTIDE SEQUENCE [LARGE SCALE GENOMIC DNA]</scope>
</reference>
<feature type="coiled-coil region" evidence="1">
    <location>
        <begin position="156"/>
        <end position="204"/>
    </location>
</feature>
<evidence type="ECO:0000256" key="1">
    <source>
        <dbReference type="SAM" id="Coils"/>
    </source>
</evidence>
<dbReference type="KEGG" id="dpx:DAPPUDRAFT_125523"/>
<evidence type="ECO:0000313" key="2">
    <source>
        <dbReference type="EMBL" id="EFX60097.1"/>
    </source>
</evidence>
<dbReference type="EMBL" id="GL737147">
    <property type="protein sequence ID" value="EFX60097.1"/>
    <property type="molecule type" value="Genomic_DNA"/>
</dbReference>
<gene>
    <name evidence="2" type="ORF">DAPPUDRAFT_125523</name>
</gene>
<protein>
    <submittedName>
        <fullName evidence="2">Uncharacterized protein</fullName>
    </submittedName>
</protein>
<dbReference type="HOGENOM" id="CLU_1131401_0_0_1"/>
<organism evidence="2 3">
    <name type="scientific">Daphnia pulex</name>
    <name type="common">Water flea</name>
    <dbReference type="NCBI Taxonomy" id="6669"/>
    <lineage>
        <taxon>Eukaryota</taxon>
        <taxon>Metazoa</taxon>
        <taxon>Ecdysozoa</taxon>
        <taxon>Arthropoda</taxon>
        <taxon>Crustacea</taxon>
        <taxon>Branchiopoda</taxon>
        <taxon>Diplostraca</taxon>
        <taxon>Cladocera</taxon>
        <taxon>Anomopoda</taxon>
        <taxon>Daphniidae</taxon>
        <taxon>Daphnia</taxon>
    </lineage>
</organism>
<accession>E9I7D3</accession>
<feature type="coiled-coil region" evidence="1">
    <location>
        <begin position="17"/>
        <end position="44"/>
    </location>
</feature>
<keyword evidence="1" id="KW-0175">Coiled coil</keyword>
<evidence type="ECO:0000313" key="3">
    <source>
        <dbReference type="Proteomes" id="UP000000305"/>
    </source>
</evidence>
<sequence length="246" mass="26025">ASVADLQGSLAREQASLREAAASRAKLESLLQEQQAAAKAASALRYRLRVCGCVHFSSTSVPLFSGRQQRQPAARVQGVAQVAEAGLSVSVPQYIRGSSALYSFTSMVDEQRIQLKPTNSADAGCWASCPAEETMMLCLSIVASAAAAAVPAADKLAAAEAQAAELQKQLEAAQAAAAAAQAEADAAKQQLQQLQQEQQQQVRGWHSYDSISRIERCWEAGCICASCLLQAIEAWQSSCSARCHLA</sequence>
<dbReference type="Gene3D" id="1.10.287.2610">
    <property type="match status" value="1"/>
</dbReference>
<dbReference type="InParanoid" id="E9I7D3"/>